<evidence type="ECO:0000313" key="3">
    <source>
        <dbReference type="Proteomes" id="UP001441944"/>
    </source>
</evidence>
<keyword evidence="1" id="KW-1133">Transmembrane helix</keyword>
<comment type="caution">
    <text evidence="2">The sequence shown here is derived from an EMBL/GenBank/DDBJ whole genome shotgun (WGS) entry which is preliminary data.</text>
</comment>
<keyword evidence="3" id="KW-1185">Reference proteome</keyword>
<keyword evidence="1" id="KW-0812">Transmembrane</keyword>
<dbReference type="RefSeq" id="WP_353396535.1">
    <property type="nucleotide sequence ID" value="NZ_BAABWU010000001.1"/>
</dbReference>
<evidence type="ECO:0000313" key="2">
    <source>
        <dbReference type="EMBL" id="GAA6194886.1"/>
    </source>
</evidence>
<sequence length="102" mass="11393">MSEPNAYPKNTEADLIELRILLATLQGELNKTPGRFEYFGTVLSVVALLTGIFAAAFFFIVDKSQRDFEAQIIRVIEAREAAQTQKFINLLDGVGGKFPQNR</sequence>
<keyword evidence="1" id="KW-0472">Membrane</keyword>
<evidence type="ECO:0000256" key="1">
    <source>
        <dbReference type="SAM" id="Phobius"/>
    </source>
</evidence>
<organism evidence="2 3">
    <name type="scientific">Pseudophaeobacter arcticus</name>
    <dbReference type="NCBI Taxonomy" id="385492"/>
    <lineage>
        <taxon>Bacteria</taxon>
        <taxon>Pseudomonadati</taxon>
        <taxon>Pseudomonadota</taxon>
        <taxon>Alphaproteobacteria</taxon>
        <taxon>Rhodobacterales</taxon>
        <taxon>Paracoccaceae</taxon>
        <taxon>Pseudophaeobacter</taxon>
    </lineage>
</organism>
<feature type="transmembrane region" description="Helical" evidence="1">
    <location>
        <begin position="38"/>
        <end position="61"/>
    </location>
</feature>
<name>A0ABQ0AG88_9RHOB</name>
<dbReference type="EMBL" id="BAABWU010000001">
    <property type="protein sequence ID" value="GAA6194886.1"/>
    <property type="molecule type" value="Genomic_DNA"/>
</dbReference>
<accession>A0ABQ0AG88</accession>
<proteinExistence type="predicted"/>
<gene>
    <name evidence="2" type="ORF">NBRC116598_03300</name>
</gene>
<reference evidence="2 3" key="1">
    <citation type="submission" date="2024-04" db="EMBL/GenBank/DDBJ databases">
        <title>Draft genome sequence of Pseudophaeobacter arcticus NBRC 116598.</title>
        <authorList>
            <person name="Miyakawa T."/>
            <person name="Kusuya Y."/>
            <person name="Miura T."/>
        </authorList>
    </citation>
    <scope>NUCLEOTIDE SEQUENCE [LARGE SCALE GENOMIC DNA]</scope>
    <source>
        <strain evidence="2 3">SU-CL00105</strain>
    </source>
</reference>
<protein>
    <submittedName>
        <fullName evidence="2">Uncharacterized protein</fullName>
    </submittedName>
</protein>
<dbReference type="Proteomes" id="UP001441944">
    <property type="component" value="Unassembled WGS sequence"/>
</dbReference>